<feature type="region of interest" description="Disordered" evidence="2">
    <location>
        <begin position="100"/>
        <end position="133"/>
    </location>
</feature>
<reference evidence="3 4" key="1">
    <citation type="journal article" date="2024" name="Science">
        <title>Giant polyketide synthase enzymes in the biosynthesis of giant marine polyether toxins.</title>
        <authorList>
            <person name="Fallon T.R."/>
            <person name="Shende V.V."/>
            <person name="Wierzbicki I.H."/>
            <person name="Pendleton A.L."/>
            <person name="Watervoot N.F."/>
            <person name="Auber R.P."/>
            <person name="Gonzalez D.J."/>
            <person name="Wisecaver J.H."/>
            <person name="Moore B.S."/>
        </authorList>
    </citation>
    <scope>NUCLEOTIDE SEQUENCE [LARGE SCALE GENOMIC DNA]</scope>
    <source>
        <strain evidence="3 4">12B1</strain>
    </source>
</reference>
<comment type="caution">
    <text evidence="3">The sequence shown here is derived from an EMBL/GenBank/DDBJ whole genome shotgun (WGS) entry which is preliminary data.</text>
</comment>
<evidence type="ECO:0000256" key="2">
    <source>
        <dbReference type="SAM" id="MobiDB-lite"/>
    </source>
</evidence>
<evidence type="ECO:0000313" key="3">
    <source>
        <dbReference type="EMBL" id="KAL1511973.1"/>
    </source>
</evidence>
<protein>
    <submittedName>
        <fullName evidence="3">Uncharacterized protein</fullName>
    </submittedName>
</protein>
<proteinExistence type="predicted"/>
<gene>
    <name evidence="3" type="ORF">AB1Y20_005251</name>
</gene>
<evidence type="ECO:0000256" key="1">
    <source>
        <dbReference type="SAM" id="Coils"/>
    </source>
</evidence>
<organism evidence="3 4">
    <name type="scientific">Prymnesium parvum</name>
    <name type="common">Toxic golden alga</name>
    <dbReference type="NCBI Taxonomy" id="97485"/>
    <lineage>
        <taxon>Eukaryota</taxon>
        <taxon>Haptista</taxon>
        <taxon>Haptophyta</taxon>
        <taxon>Prymnesiophyceae</taxon>
        <taxon>Prymnesiales</taxon>
        <taxon>Prymnesiaceae</taxon>
        <taxon>Prymnesium</taxon>
    </lineage>
</organism>
<accession>A0AB34J5Q4</accession>
<feature type="region of interest" description="Disordered" evidence="2">
    <location>
        <begin position="291"/>
        <end position="310"/>
    </location>
</feature>
<sequence length="310" mass="34096">MSIDRIEKRLKKSSSFKSVLNMPPAPKIGSIEKFGGTTCGGKRAILHRLIAKALNPALRHYGLRSALRETPNCPCRAEGLARTSKCKRILRSDIAEAAAAAAAAKETDRGTEQPQEDEEEQEEHEGEHVDEAGAVKRVRKATEIFEFERVKTKKKAVAPNKVKNNKVNPELNPRTGKSWVRGPYDKDRKQSLGAMLAEVAVTKSAMPPPISTHSDREVVAKLKAKIAELEIELEKAKNALLHQKSHEKLLVSNARLQIQQSMQVEIMNMYQKGIFDGANLSKGKSVMLGGMTTPENSASSSSSLSRFSSM</sequence>
<dbReference type="AlphaFoldDB" id="A0AB34J5Q4"/>
<evidence type="ECO:0000313" key="4">
    <source>
        <dbReference type="Proteomes" id="UP001515480"/>
    </source>
</evidence>
<feature type="compositionally biased region" description="Acidic residues" evidence="2">
    <location>
        <begin position="114"/>
        <end position="124"/>
    </location>
</feature>
<keyword evidence="1" id="KW-0175">Coiled coil</keyword>
<feature type="compositionally biased region" description="Low complexity" evidence="2">
    <location>
        <begin position="297"/>
        <end position="310"/>
    </location>
</feature>
<dbReference type="EMBL" id="JBGBPQ010000013">
    <property type="protein sequence ID" value="KAL1511973.1"/>
    <property type="molecule type" value="Genomic_DNA"/>
</dbReference>
<keyword evidence="4" id="KW-1185">Reference proteome</keyword>
<feature type="coiled-coil region" evidence="1">
    <location>
        <begin position="219"/>
        <end position="246"/>
    </location>
</feature>
<feature type="region of interest" description="Disordered" evidence="2">
    <location>
        <begin position="164"/>
        <end position="184"/>
    </location>
</feature>
<dbReference type="Proteomes" id="UP001515480">
    <property type="component" value="Unassembled WGS sequence"/>
</dbReference>
<name>A0AB34J5Q4_PRYPA</name>